<evidence type="ECO:0000256" key="4">
    <source>
        <dbReference type="ARBA" id="ARBA00022989"/>
    </source>
</evidence>
<dbReference type="GO" id="GO:0012505">
    <property type="term" value="C:endomembrane system"/>
    <property type="evidence" value="ECO:0007669"/>
    <property type="project" value="UniProtKB-SubCell"/>
</dbReference>
<feature type="transmembrane region" description="Helical" evidence="7">
    <location>
        <begin position="440"/>
        <end position="457"/>
    </location>
</feature>
<evidence type="ECO:0000256" key="2">
    <source>
        <dbReference type="ARBA" id="ARBA00022448"/>
    </source>
</evidence>
<reference evidence="10" key="1">
    <citation type="submission" date="2017-10" db="EMBL/GenBank/DDBJ databases">
        <title>Rapid genome shrinkage in a self-fertile nematode reveals novel sperm competition proteins.</title>
        <authorList>
            <person name="Yin D."/>
            <person name="Schwarz E.M."/>
            <person name="Thomas C.G."/>
            <person name="Felde R.L."/>
            <person name="Korf I.F."/>
            <person name="Cutter A.D."/>
            <person name="Schartner C.M."/>
            <person name="Ralston E.J."/>
            <person name="Meyer B.J."/>
            <person name="Haag E.S."/>
        </authorList>
    </citation>
    <scope>NUCLEOTIDE SEQUENCE [LARGE SCALE GENOMIC DNA]</scope>
    <source>
        <strain evidence="10">JU1422</strain>
    </source>
</reference>
<feature type="transmembrane region" description="Helical" evidence="7">
    <location>
        <begin position="394"/>
        <end position="419"/>
    </location>
</feature>
<keyword evidence="4 7" id="KW-1133">Transmembrane helix</keyword>
<evidence type="ECO:0000313" key="9">
    <source>
        <dbReference type="EMBL" id="PIC19217.1"/>
    </source>
</evidence>
<dbReference type="PANTHER" id="PTHR23510:SF3">
    <property type="entry name" value="MAJOR FACILITATOR SUPERFAMILY DOMAIN-CONTAINING PROTEIN 8"/>
    <property type="match status" value="1"/>
</dbReference>
<feature type="transmembrane region" description="Helical" evidence="7">
    <location>
        <begin position="42"/>
        <end position="67"/>
    </location>
</feature>
<evidence type="ECO:0000256" key="3">
    <source>
        <dbReference type="ARBA" id="ARBA00022692"/>
    </source>
</evidence>
<feature type="region of interest" description="Disordered" evidence="6">
    <location>
        <begin position="1"/>
        <end position="32"/>
    </location>
</feature>
<feature type="transmembrane region" description="Helical" evidence="7">
    <location>
        <begin position="111"/>
        <end position="131"/>
    </location>
</feature>
<dbReference type="InterPro" id="IPR011701">
    <property type="entry name" value="MFS"/>
</dbReference>
<dbReference type="PROSITE" id="PS50850">
    <property type="entry name" value="MFS"/>
    <property type="match status" value="1"/>
</dbReference>
<feature type="transmembrane region" description="Helical" evidence="7">
    <location>
        <begin position="463"/>
        <end position="480"/>
    </location>
</feature>
<dbReference type="CDD" id="cd17326">
    <property type="entry name" value="MFS_MFSD8"/>
    <property type="match status" value="1"/>
</dbReference>
<gene>
    <name evidence="9" type="primary">Cnig_chr_X.g24843</name>
    <name evidence="9" type="ORF">B9Z55_024843</name>
</gene>
<name>A0A2G5SVY1_9PELO</name>
<dbReference type="PANTHER" id="PTHR23510">
    <property type="entry name" value="INNER MEMBRANE TRANSPORT PROTEIN YAJR"/>
    <property type="match status" value="1"/>
</dbReference>
<feature type="transmembrane region" description="Helical" evidence="7">
    <location>
        <begin position="79"/>
        <end position="99"/>
    </location>
</feature>
<feature type="transmembrane region" description="Helical" evidence="7">
    <location>
        <begin position="214"/>
        <end position="234"/>
    </location>
</feature>
<evidence type="ECO:0000256" key="6">
    <source>
        <dbReference type="SAM" id="MobiDB-lite"/>
    </source>
</evidence>
<proteinExistence type="predicted"/>
<evidence type="ECO:0000256" key="1">
    <source>
        <dbReference type="ARBA" id="ARBA00004127"/>
    </source>
</evidence>
<dbReference type="OrthoDB" id="370281at2759"/>
<feature type="transmembrane region" description="Helical" evidence="7">
    <location>
        <begin position="336"/>
        <end position="355"/>
    </location>
</feature>
<accession>A0A2G5SVY1</accession>
<evidence type="ECO:0000256" key="5">
    <source>
        <dbReference type="ARBA" id="ARBA00023136"/>
    </source>
</evidence>
<sequence>MGGESIENDGNKTPDESSGQSFTEPTEPMLPTPSERTAWTSIYVAGACAFIQATQFAIFFASMWPYILTLKPDVKQGSFGVVVALYSVSQCICSVGFGWWSNKLGQVRLPLLVGFVIMAFGNLTYLSLQYWSDHHLYVMMVARFVAGGGTGNMSLLRAYAATASTLKDRSRAIAFVSGGIALGTMIGPGLQLLFAPLGADGITILGLTISIYTSPALFCLILNGLGLLIVQFAFEEKYIIKHEKESKEDFEKGGEQKPKKLASPDLIAILLCVFTRFLQIFLNTTTESIGSAYLMMMFSYEKEEAVTINAGIHTIAGTIAATMFICFIFTKIREYVRIRVCTLISLIIPLIWLIATYPYSFYSENVKIQVNGSNADCDLNKYSWCADQPTVPKYVYIVGYVLVFGVAYTIMNITVTTLYSKVVGPRPQGTYQGVYQTAGSFGRMLAPLLMSYTYTVFGPSVPWLILIISYILLISLWIVLRERMVPFDKYEAKKIKPSN</sequence>
<keyword evidence="5 7" id="KW-0472">Membrane</keyword>
<organism evidence="9 10">
    <name type="scientific">Caenorhabditis nigoni</name>
    <dbReference type="NCBI Taxonomy" id="1611254"/>
    <lineage>
        <taxon>Eukaryota</taxon>
        <taxon>Metazoa</taxon>
        <taxon>Ecdysozoa</taxon>
        <taxon>Nematoda</taxon>
        <taxon>Chromadorea</taxon>
        <taxon>Rhabditida</taxon>
        <taxon>Rhabditina</taxon>
        <taxon>Rhabditomorpha</taxon>
        <taxon>Rhabditoidea</taxon>
        <taxon>Rhabditidae</taxon>
        <taxon>Peloderinae</taxon>
        <taxon>Caenorhabditis</taxon>
    </lineage>
</organism>
<dbReference type="InterPro" id="IPR036259">
    <property type="entry name" value="MFS_trans_sf"/>
</dbReference>
<keyword evidence="10" id="KW-1185">Reference proteome</keyword>
<dbReference type="SUPFAM" id="SSF103473">
    <property type="entry name" value="MFS general substrate transporter"/>
    <property type="match status" value="1"/>
</dbReference>
<feature type="transmembrane region" description="Helical" evidence="7">
    <location>
        <begin position="137"/>
        <end position="160"/>
    </location>
</feature>
<feature type="transmembrane region" description="Helical" evidence="7">
    <location>
        <begin position="306"/>
        <end position="329"/>
    </location>
</feature>
<evidence type="ECO:0000256" key="7">
    <source>
        <dbReference type="SAM" id="Phobius"/>
    </source>
</evidence>
<dbReference type="Proteomes" id="UP000230233">
    <property type="component" value="Chromosome X"/>
</dbReference>
<evidence type="ECO:0000259" key="8">
    <source>
        <dbReference type="PROSITE" id="PS50850"/>
    </source>
</evidence>
<dbReference type="InterPro" id="IPR051068">
    <property type="entry name" value="MFS_Domain-Containing_Protein"/>
</dbReference>
<dbReference type="Gene3D" id="1.20.1250.20">
    <property type="entry name" value="MFS general substrate transporter like domains"/>
    <property type="match status" value="1"/>
</dbReference>
<dbReference type="GO" id="GO:0022857">
    <property type="term" value="F:transmembrane transporter activity"/>
    <property type="evidence" value="ECO:0007669"/>
    <property type="project" value="InterPro"/>
</dbReference>
<dbReference type="InterPro" id="IPR020846">
    <property type="entry name" value="MFS_dom"/>
</dbReference>
<feature type="transmembrane region" description="Helical" evidence="7">
    <location>
        <begin position="172"/>
        <end position="194"/>
    </location>
</feature>
<keyword evidence="2" id="KW-0813">Transport</keyword>
<dbReference type="GO" id="GO:0005765">
    <property type="term" value="C:lysosomal membrane"/>
    <property type="evidence" value="ECO:0007669"/>
    <property type="project" value="TreeGrafter"/>
</dbReference>
<evidence type="ECO:0000313" key="10">
    <source>
        <dbReference type="Proteomes" id="UP000230233"/>
    </source>
</evidence>
<keyword evidence="3 7" id="KW-0812">Transmembrane</keyword>
<dbReference type="AlphaFoldDB" id="A0A2G5SVY1"/>
<dbReference type="Pfam" id="PF07690">
    <property type="entry name" value="MFS_1"/>
    <property type="match status" value="1"/>
</dbReference>
<comment type="subcellular location">
    <subcellularLocation>
        <location evidence="1">Endomembrane system</location>
        <topology evidence="1">Multi-pass membrane protein</topology>
    </subcellularLocation>
</comment>
<feature type="transmembrane region" description="Helical" evidence="7">
    <location>
        <begin position="266"/>
        <end position="286"/>
    </location>
</feature>
<protein>
    <recommendedName>
        <fullName evidence="8">Major facilitator superfamily (MFS) profile domain-containing protein</fullName>
    </recommendedName>
</protein>
<dbReference type="EMBL" id="PDUG01000006">
    <property type="protein sequence ID" value="PIC19217.1"/>
    <property type="molecule type" value="Genomic_DNA"/>
</dbReference>
<comment type="caution">
    <text evidence="9">The sequence shown here is derived from an EMBL/GenBank/DDBJ whole genome shotgun (WGS) entry which is preliminary data.</text>
</comment>
<feature type="domain" description="Major facilitator superfamily (MFS) profile" evidence="8">
    <location>
        <begin position="41"/>
        <end position="484"/>
    </location>
</feature>
<dbReference type="STRING" id="1611254.A0A2G5SVY1"/>